<dbReference type="RefSeq" id="WP_093132891.1">
    <property type="nucleotide sequence ID" value="NZ_FOHJ01000003.1"/>
</dbReference>
<dbReference type="InterPro" id="IPR048792">
    <property type="entry name" value="CarD_C"/>
</dbReference>
<dbReference type="Proteomes" id="UP000199095">
    <property type="component" value="Unassembled WGS sequence"/>
</dbReference>
<sequence length="163" mass="18702">MFNIGDKIFYPMHGAGVIEAIEEKEFTGKKQLYYVMKIPTQNMNVMIPKGKEDKLNLRKIVDSDKLQEMQTALTTDDDELNVHPNQRHRLYMEKIKSGDIIEEAKVIRDLTKISRTKSLGTADKNMLSNAQQVLISELVMVKEIDENKAHEFLDEVMKQGFGA</sequence>
<dbReference type="PANTHER" id="PTHR38447:SF1">
    <property type="entry name" value="RNA POLYMERASE-BINDING TRANSCRIPTION FACTOR CARD"/>
    <property type="match status" value="1"/>
</dbReference>
<dbReference type="Gene3D" id="2.40.10.170">
    <property type="match status" value="1"/>
</dbReference>
<gene>
    <name evidence="2" type="ORF">SAMN05421676_103204</name>
</gene>
<proteinExistence type="predicted"/>
<dbReference type="Pfam" id="PF21095">
    <property type="entry name" value="CarD_C"/>
    <property type="match status" value="1"/>
</dbReference>
<dbReference type="OrthoDB" id="9786074at2"/>
<organism evidence="2 3">
    <name type="scientific">Salinibacillus kushneri</name>
    <dbReference type="NCBI Taxonomy" id="237682"/>
    <lineage>
        <taxon>Bacteria</taxon>
        <taxon>Bacillati</taxon>
        <taxon>Bacillota</taxon>
        <taxon>Bacilli</taxon>
        <taxon>Bacillales</taxon>
        <taxon>Bacillaceae</taxon>
        <taxon>Salinibacillus</taxon>
    </lineage>
</organism>
<evidence type="ECO:0000313" key="3">
    <source>
        <dbReference type="Proteomes" id="UP000199095"/>
    </source>
</evidence>
<evidence type="ECO:0000259" key="1">
    <source>
        <dbReference type="SMART" id="SM01058"/>
    </source>
</evidence>
<dbReference type="InterPro" id="IPR042215">
    <property type="entry name" value="CarD-like_C"/>
</dbReference>
<dbReference type="Gene3D" id="1.20.58.1290">
    <property type="entry name" value="CarD-like, C-terminal domain"/>
    <property type="match status" value="1"/>
</dbReference>
<feature type="domain" description="CarD-like/TRCF RNAP-interacting" evidence="1">
    <location>
        <begin position="1"/>
        <end position="111"/>
    </location>
</feature>
<keyword evidence="3" id="KW-1185">Reference proteome</keyword>
<dbReference type="InterPro" id="IPR003711">
    <property type="entry name" value="CarD-like/TRCF_RID"/>
</dbReference>
<dbReference type="GO" id="GO:0009303">
    <property type="term" value="P:rRNA transcription"/>
    <property type="evidence" value="ECO:0007669"/>
    <property type="project" value="TreeGrafter"/>
</dbReference>
<name>A0A1I0CLW0_9BACI</name>
<dbReference type="EMBL" id="FOHJ01000003">
    <property type="protein sequence ID" value="SET20214.1"/>
    <property type="molecule type" value="Genomic_DNA"/>
</dbReference>
<protein>
    <submittedName>
        <fullName evidence="2">CarD family transcriptional regulator</fullName>
    </submittedName>
</protein>
<dbReference type="InterPro" id="IPR036101">
    <property type="entry name" value="CarD-like/TRCF_RID_sf"/>
</dbReference>
<accession>A0A1I0CLW0</accession>
<evidence type="ECO:0000313" key="2">
    <source>
        <dbReference type="EMBL" id="SET20214.1"/>
    </source>
</evidence>
<dbReference type="STRING" id="237682.SAMN05421676_103204"/>
<dbReference type="PANTHER" id="PTHR38447">
    <property type="entry name" value="TRANSCRIPTION FACTOR YDEB-RELATED"/>
    <property type="match status" value="1"/>
</dbReference>
<dbReference type="Pfam" id="PF02559">
    <property type="entry name" value="CarD_TRCF_RID"/>
    <property type="match status" value="1"/>
</dbReference>
<dbReference type="InterPro" id="IPR052531">
    <property type="entry name" value="CarD-like_regulator"/>
</dbReference>
<reference evidence="3" key="1">
    <citation type="submission" date="2016-10" db="EMBL/GenBank/DDBJ databases">
        <authorList>
            <person name="Varghese N."/>
            <person name="Submissions S."/>
        </authorList>
    </citation>
    <scope>NUCLEOTIDE SEQUENCE [LARGE SCALE GENOMIC DNA]</scope>
    <source>
        <strain evidence="3">CGMCC 1.3566</strain>
    </source>
</reference>
<dbReference type="SUPFAM" id="SSF141259">
    <property type="entry name" value="CarD-like"/>
    <property type="match status" value="1"/>
</dbReference>
<dbReference type="SMART" id="SM01058">
    <property type="entry name" value="CarD_TRCF"/>
    <property type="match status" value="1"/>
</dbReference>
<dbReference type="AlphaFoldDB" id="A0A1I0CLW0"/>